<keyword evidence="2" id="KW-1185">Reference proteome</keyword>
<dbReference type="RefSeq" id="NP_511004.1">
    <property type="nucleotide sequence ID" value="NC_003291.2"/>
</dbReference>
<dbReference type="EMBL" id="AJ312240">
    <property type="protein sequence ID" value="CAC85579.1"/>
    <property type="molecule type" value="Genomic_DNA"/>
</dbReference>
<reference evidence="1 2" key="1">
    <citation type="journal article" date="2003" name="Mol. Microbiol.">
        <title>Genome and proteome of Listeria monocytogenes phage PSA: an unusual case for programmed + 1 translational frameshifting in structural protein synthesis.</title>
        <authorList>
            <person name="Zimmer M."/>
            <person name="Sattelberger E."/>
            <person name="Inman R."/>
            <person name="Calendar R."/>
            <person name="Loessner M.J."/>
        </authorList>
    </citation>
    <scope>NUCLEOTIDE SEQUENCE</scope>
</reference>
<proteinExistence type="predicted"/>
<dbReference type="KEGG" id="vg:1260328"/>
<evidence type="ECO:0000313" key="1">
    <source>
        <dbReference type="EMBL" id="CAC85579.1"/>
    </source>
</evidence>
<name>Q8W5Y6_9CAUD</name>
<organism evidence="1 2">
    <name type="scientific">Listeria phage PSA</name>
    <dbReference type="NCBI Taxonomy" id="171618"/>
    <lineage>
        <taxon>Viruses</taxon>
        <taxon>Duplodnaviria</taxon>
        <taxon>Heunggongvirae</taxon>
        <taxon>Uroviricota</taxon>
        <taxon>Caudoviricetes</taxon>
        <taxon>Psavirus</taxon>
        <taxon>Psavirus PSA</taxon>
    </lineage>
</organism>
<accession>Q8W5Y6</accession>
<protein>
    <submittedName>
        <fullName evidence="1">Gp21-1 protein</fullName>
    </submittedName>
</protein>
<evidence type="ECO:0000313" key="2">
    <source>
        <dbReference type="Proteomes" id="UP000002091"/>
    </source>
</evidence>
<sequence length="48" mass="5615">MSTSIFYICQSLTSPLGLFFMQKNTPKKFEVAVIFRCQKRDVKQLIVE</sequence>
<dbReference type="Proteomes" id="UP000002091">
    <property type="component" value="Segment"/>
</dbReference>
<dbReference type="GeneID" id="1260328"/>